<dbReference type="SMART" id="SM00530">
    <property type="entry name" value="HTH_XRE"/>
    <property type="match status" value="1"/>
</dbReference>
<dbReference type="EMBL" id="JXLU01000120">
    <property type="protein sequence ID" value="KIO71609.1"/>
    <property type="molecule type" value="Genomic_DNA"/>
</dbReference>
<dbReference type="CDD" id="cd00093">
    <property type="entry name" value="HTH_XRE"/>
    <property type="match status" value="1"/>
</dbReference>
<dbReference type="InterPro" id="IPR010982">
    <property type="entry name" value="Lambda_DNA-bd_dom_sf"/>
</dbReference>
<dbReference type="InterPro" id="IPR001387">
    <property type="entry name" value="Cro/C1-type_HTH"/>
</dbReference>
<dbReference type="PANTHER" id="PTHR37038">
    <property type="entry name" value="TRANSCRIPTIONAL REGULATOR-RELATED"/>
    <property type="match status" value="1"/>
</dbReference>
<organism evidence="2 3">
    <name type="scientific">Caldibacillus thermoamylovorans</name>
    <dbReference type="NCBI Taxonomy" id="35841"/>
    <lineage>
        <taxon>Bacteria</taxon>
        <taxon>Bacillati</taxon>
        <taxon>Bacillota</taxon>
        <taxon>Bacilli</taxon>
        <taxon>Bacillales</taxon>
        <taxon>Bacillaceae</taxon>
        <taxon>Caldibacillus</taxon>
    </lineage>
</organism>
<comment type="caution">
    <text evidence="2">The sequence shown here is derived from an EMBL/GenBank/DDBJ whole genome shotgun (WGS) entry which is preliminary data.</text>
</comment>
<proteinExistence type="predicted"/>
<dbReference type="InterPro" id="IPR053163">
    <property type="entry name" value="HTH-type_regulator_Rgg"/>
</dbReference>
<reference evidence="2 3" key="1">
    <citation type="submission" date="2015-01" db="EMBL/GenBank/DDBJ databases">
        <title>Draft Genome Sequences of Four Bacillus thermoamylovorans Strains, Isolated From Food Products.</title>
        <authorList>
            <person name="Krawcyk A.O."/>
            <person name="Berendsen E.M."/>
            <person name="Eijlander R.T."/>
            <person name="de Jong A."/>
            <person name="Wells-Bennik M."/>
            <person name="Kuipers O.P."/>
        </authorList>
    </citation>
    <scope>NUCLEOTIDE SEQUENCE [LARGE SCALE GENOMIC DNA]</scope>
    <source>
        <strain evidence="2 3">B4167</strain>
    </source>
</reference>
<dbReference type="PANTHER" id="PTHR37038:SF14">
    <property type="entry name" value="TRANSCRIPTIONAL ACTIVATOR"/>
    <property type="match status" value="1"/>
</dbReference>
<evidence type="ECO:0000313" key="3">
    <source>
        <dbReference type="Proteomes" id="UP000032076"/>
    </source>
</evidence>
<dbReference type="Gene3D" id="1.10.260.40">
    <property type="entry name" value="lambda repressor-like DNA-binding domains"/>
    <property type="match status" value="1"/>
</dbReference>
<sequence length="131" mass="15064">MTNLKGLIGTQIKAIRKAKGLSQQDVADRVAENTGQMSFCKSRISEIETGKQNTTLETLEMIIKALGVKPVEFFDFKKIIEEDRENEIMDKSLLLDCHYSMLKERELDEVKYVVKTTKELFKTMDGKKKKN</sequence>
<accession>A0ABD4A4L3</accession>
<dbReference type="SUPFAM" id="SSF47413">
    <property type="entry name" value="lambda repressor-like DNA-binding domains"/>
    <property type="match status" value="1"/>
</dbReference>
<evidence type="ECO:0000259" key="1">
    <source>
        <dbReference type="PROSITE" id="PS50943"/>
    </source>
</evidence>
<dbReference type="RefSeq" id="WP_041903378.1">
    <property type="nucleotide sequence ID" value="NZ_JAMAYU010000065.1"/>
</dbReference>
<gene>
    <name evidence="2" type="ORF">B4167_3558</name>
</gene>
<dbReference type="Proteomes" id="UP000032076">
    <property type="component" value="Unassembled WGS sequence"/>
</dbReference>
<feature type="domain" description="HTH cro/C1-type" evidence="1">
    <location>
        <begin position="12"/>
        <end position="73"/>
    </location>
</feature>
<evidence type="ECO:0000313" key="2">
    <source>
        <dbReference type="EMBL" id="KIO71609.1"/>
    </source>
</evidence>
<dbReference type="PROSITE" id="PS50943">
    <property type="entry name" value="HTH_CROC1"/>
    <property type="match status" value="1"/>
</dbReference>
<protein>
    <recommendedName>
        <fullName evidence="1">HTH cro/C1-type domain-containing protein</fullName>
    </recommendedName>
</protein>
<name>A0ABD4A4L3_9BACI</name>
<dbReference type="Pfam" id="PF13560">
    <property type="entry name" value="HTH_31"/>
    <property type="match status" value="1"/>
</dbReference>
<dbReference type="AlphaFoldDB" id="A0ABD4A4L3"/>